<protein>
    <submittedName>
        <fullName evidence="2">Uncharacterized protein</fullName>
    </submittedName>
</protein>
<feature type="region of interest" description="Disordered" evidence="1">
    <location>
        <begin position="25"/>
        <end position="59"/>
    </location>
</feature>
<evidence type="ECO:0000313" key="2">
    <source>
        <dbReference type="EMBL" id="EZA59972.1"/>
    </source>
</evidence>
<reference evidence="2 3" key="1">
    <citation type="journal article" date="2014" name="Curr. Biol.">
        <title>The genome of the clonal raider ant Cerapachys biroi.</title>
        <authorList>
            <person name="Oxley P.R."/>
            <person name="Ji L."/>
            <person name="Fetter-Pruneda I."/>
            <person name="McKenzie S.K."/>
            <person name="Li C."/>
            <person name="Hu H."/>
            <person name="Zhang G."/>
            <person name="Kronauer D.J."/>
        </authorList>
    </citation>
    <scope>NUCLEOTIDE SEQUENCE [LARGE SCALE GENOMIC DNA]</scope>
</reference>
<dbReference type="EMBL" id="KK107087">
    <property type="protein sequence ID" value="EZA59972.1"/>
    <property type="molecule type" value="Genomic_DNA"/>
</dbReference>
<sequence>MIIWSSEIATRNIVTPKCGEGREIATRSCEGQRASRREGRGQTRERERERDRSRWWRWT</sequence>
<organism evidence="2 3">
    <name type="scientific">Ooceraea biroi</name>
    <name type="common">Clonal raider ant</name>
    <name type="synonym">Cerapachys biroi</name>
    <dbReference type="NCBI Taxonomy" id="2015173"/>
    <lineage>
        <taxon>Eukaryota</taxon>
        <taxon>Metazoa</taxon>
        <taxon>Ecdysozoa</taxon>
        <taxon>Arthropoda</taxon>
        <taxon>Hexapoda</taxon>
        <taxon>Insecta</taxon>
        <taxon>Pterygota</taxon>
        <taxon>Neoptera</taxon>
        <taxon>Endopterygota</taxon>
        <taxon>Hymenoptera</taxon>
        <taxon>Apocrita</taxon>
        <taxon>Aculeata</taxon>
        <taxon>Formicoidea</taxon>
        <taxon>Formicidae</taxon>
        <taxon>Dorylinae</taxon>
        <taxon>Ooceraea</taxon>
    </lineage>
</organism>
<dbReference type="Proteomes" id="UP000053097">
    <property type="component" value="Unassembled WGS sequence"/>
</dbReference>
<dbReference type="AlphaFoldDB" id="A0A026WVC3"/>
<proteinExistence type="predicted"/>
<evidence type="ECO:0000256" key="1">
    <source>
        <dbReference type="SAM" id="MobiDB-lite"/>
    </source>
</evidence>
<keyword evidence="3" id="KW-1185">Reference proteome</keyword>
<evidence type="ECO:0000313" key="3">
    <source>
        <dbReference type="Proteomes" id="UP000053097"/>
    </source>
</evidence>
<name>A0A026WVC3_OOCBI</name>
<feature type="compositionally biased region" description="Basic and acidic residues" evidence="1">
    <location>
        <begin position="33"/>
        <end position="59"/>
    </location>
</feature>
<accession>A0A026WVC3</accession>
<gene>
    <name evidence="2" type="ORF">X777_16175</name>
</gene>